<dbReference type="EMBL" id="BTGB01000002">
    <property type="protein sequence ID" value="GMM45605.1"/>
    <property type="molecule type" value="Genomic_DNA"/>
</dbReference>
<name>A0AAV5R2W4_PICKL</name>
<accession>A0AAV5R2W4</accession>
<proteinExistence type="inferred from homology"/>
<keyword evidence="4" id="KW-0804">Transcription</keyword>
<sequence length="275" mass="31783">MSKNDNDKNIFFHSDSFELCEQDRWLPIANVDRVMRLCLPENAKISKEAKECMQECVSEFISFITSQAAEKCSIEKRKTLNGEDILYSLFSLGFENYAEVLRIYLAKYRVFELDEVEKRRLKYLARKEKLKCDKVKIVKPKIDNNKPTKPAIINDILGQPPLSVYELLSTNNANEINTNEINGNSNSNTNINNNINNNIIQQSSFQGIDEEMDDEIDQDISQDISQDIDQDIDQDTSHDMYWSLQRSDMPLKVLIDDQQIDSIMQESSIDEEDSS</sequence>
<dbReference type="SUPFAM" id="SSF47113">
    <property type="entry name" value="Histone-fold"/>
    <property type="match status" value="1"/>
</dbReference>
<dbReference type="CDD" id="cd22907">
    <property type="entry name" value="HFD_NFYB"/>
    <property type="match status" value="1"/>
</dbReference>
<dbReference type="GO" id="GO:0046982">
    <property type="term" value="F:protein heterodimerization activity"/>
    <property type="evidence" value="ECO:0007669"/>
    <property type="project" value="InterPro"/>
</dbReference>
<feature type="domain" description="Transcription factor CBF/NF-Y/archaeal histone" evidence="5">
    <location>
        <begin position="24"/>
        <end position="87"/>
    </location>
</feature>
<dbReference type="InterPro" id="IPR009072">
    <property type="entry name" value="Histone-fold"/>
</dbReference>
<gene>
    <name evidence="6" type="ORF">DAPK24_021800</name>
</gene>
<keyword evidence="7" id="KW-1185">Reference proteome</keyword>
<protein>
    <recommendedName>
        <fullName evidence="5">Transcription factor CBF/NF-Y/archaeal histone domain-containing protein</fullName>
    </recommendedName>
</protein>
<keyword evidence="3" id="KW-0238">DNA-binding</keyword>
<evidence type="ECO:0000256" key="4">
    <source>
        <dbReference type="ARBA" id="ARBA00023163"/>
    </source>
</evidence>
<evidence type="ECO:0000313" key="6">
    <source>
        <dbReference type="EMBL" id="GMM45605.1"/>
    </source>
</evidence>
<evidence type="ECO:0000256" key="3">
    <source>
        <dbReference type="ARBA" id="ARBA00023125"/>
    </source>
</evidence>
<dbReference type="InterPro" id="IPR003958">
    <property type="entry name" value="CBFA_NFYB_domain"/>
</dbReference>
<comment type="similarity">
    <text evidence="1">Belongs to the NFYB/HAP3 subunit family.</text>
</comment>
<dbReference type="PANTHER" id="PTHR11064">
    <property type="entry name" value="CCAAT-BINDING TRANSCRIPTION FACTOR-RELATED"/>
    <property type="match status" value="1"/>
</dbReference>
<dbReference type="InterPro" id="IPR027113">
    <property type="entry name" value="Transc_fact_NFYB/HAP3"/>
</dbReference>
<dbReference type="GO" id="GO:0001228">
    <property type="term" value="F:DNA-binding transcription activator activity, RNA polymerase II-specific"/>
    <property type="evidence" value="ECO:0007669"/>
    <property type="project" value="InterPro"/>
</dbReference>
<reference evidence="6 7" key="1">
    <citation type="journal article" date="2023" name="Elife">
        <title>Identification of key yeast species and microbe-microbe interactions impacting larval growth of Drosophila in the wild.</title>
        <authorList>
            <person name="Mure A."/>
            <person name="Sugiura Y."/>
            <person name="Maeda R."/>
            <person name="Honda K."/>
            <person name="Sakurai N."/>
            <person name="Takahashi Y."/>
            <person name="Watada M."/>
            <person name="Katoh T."/>
            <person name="Gotoh A."/>
            <person name="Gotoh Y."/>
            <person name="Taniguchi I."/>
            <person name="Nakamura K."/>
            <person name="Hayashi T."/>
            <person name="Katayama T."/>
            <person name="Uemura T."/>
            <person name="Hattori Y."/>
        </authorList>
    </citation>
    <scope>NUCLEOTIDE SEQUENCE [LARGE SCALE GENOMIC DNA]</scope>
    <source>
        <strain evidence="6 7">PK-24</strain>
    </source>
</reference>
<dbReference type="GO" id="GO:0000978">
    <property type="term" value="F:RNA polymerase II cis-regulatory region sequence-specific DNA binding"/>
    <property type="evidence" value="ECO:0007669"/>
    <property type="project" value="TreeGrafter"/>
</dbReference>
<evidence type="ECO:0000256" key="2">
    <source>
        <dbReference type="ARBA" id="ARBA00023015"/>
    </source>
</evidence>
<evidence type="ECO:0000256" key="1">
    <source>
        <dbReference type="ARBA" id="ARBA00009053"/>
    </source>
</evidence>
<evidence type="ECO:0000313" key="7">
    <source>
        <dbReference type="Proteomes" id="UP001378960"/>
    </source>
</evidence>
<dbReference type="PRINTS" id="PR00615">
    <property type="entry name" value="CCAATSUBUNTA"/>
</dbReference>
<dbReference type="GO" id="GO:0016602">
    <property type="term" value="C:CCAAT-binding factor complex"/>
    <property type="evidence" value="ECO:0007669"/>
    <property type="project" value="InterPro"/>
</dbReference>
<dbReference type="Pfam" id="PF00808">
    <property type="entry name" value="CBFD_NFYB_HMF"/>
    <property type="match status" value="1"/>
</dbReference>
<keyword evidence="2" id="KW-0805">Transcription regulation</keyword>
<dbReference type="Proteomes" id="UP001378960">
    <property type="component" value="Unassembled WGS sequence"/>
</dbReference>
<evidence type="ECO:0000259" key="5">
    <source>
        <dbReference type="Pfam" id="PF00808"/>
    </source>
</evidence>
<organism evidence="6 7">
    <name type="scientific">Pichia kluyveri</name>
    <name type="common">Yeast</name>
    <dbReference type="NCBI Taxonomy" id="36015"/>
    <lineage>
        <taxon>Eukaryota</taxon>
        <taxon>Fungi</taxon>
        <taxon>Dikarya</taxon>
        <taxon>Ascomycota</taxon>
        <taxon>Saccharomycotina</taxon>
        <taxon>Pichiomycetes</taxon>
        <taxon>Pichiales</taxon>
        <taxon>Pichiaceae</taxon>
        <taxon>Pichia</taxon>
    </lineage>
</organism>
<dbReference type="AlphaFoldDB" id="A0AAV5R2W4"/>
<dbReference type="Gene3D" id="1.10.20.10">
    <property type="entry name" value="Histone, subunit A"/>
    <property type="match status" value="1"/>
</dbReference>
<comment type="caution">
    <text evidence="6">The sequence shown here is derived from an EMBL/GenBank/DDBJ whole genome shotgun (WGS) entry which is preliminary data.</text>
</comment>
<dbReference type="PANTHER" id="PTHR11064:SF9">
    <property type="entry name" value="NUCLEAR TRANSCRIPTION FACTOR Y SUBUNIT BETA"/>
    <property type="match status" value="1"/>
</dbReference>